<dbReference type="PANTHER" id="PTHR34071:SF2">
    <property type="entry name" value="FLAVIN-NUCLEOTIDE-BINDING PROTEIN"/>
    <property type="match status" value="1"/>
</dbReference>
<gene>
    <name evidence="1" type="ORF">GHK24_08495</name>
</gene>
<dbReference type="OrthoDB" id="9794935at2"/>
<accession>A0A6L5JYA1</accession>
<name>A0A6L5JYA1_RHOTE</name>
<dbReference type="Pfam" id="PF12900">
    <property type="entry name" value="Pyridox_ox_2"/>
    <property type="match status" value="1"/>
</dbReference>
<dbReference type="Proteomes" id="UP000480275">
    <property type="component" value="Unassembled WGS sequence"/>
</dbReference>
<protein>
    <submittedName>
        <fullName evidence="1">Pyridoxamine 5'-phosphate oxidase family protein</fullName>
    </submittedName>
</protein>
<dbReference type="EMBL" id="WIXJ01000005">
    <property type="protein sequence ID" value="MQY51812.1"/>
    <property type="molecule type" value="Genomic_DNA"/>
</dbReference>
<dbReference type="AlphaFoldDB" id="A0A6L5JYA1"/>
<comment type="caution">
    <text evidence="1">The sequence shown here is derived from an EMBL/GenBank/DDBJ whole genome shotgun (WGS) entry which is preliminary data.</text>
</comment>
<evidence type="ECO:0000313" key="1">
    <source>
        <dbReference type="EMBL" id="MQY51812.1"/>
    </source>
</evidence>
<dbReference type="InterPro" id="IPR012349">
    <property type="entry name" value="Split_barrel_FMN-bd"/>
</dbReference>
<proteinExistence type="predicted"/>
<dbReference type="PANTHER" id="PTHR34071">
    <property type="entry name" value="5-NITROIMIDAZOLE ANTIBIOTICS RESISTANCE PROTEIN, NIMA-FAMILY-RELATED PROTEIN-RELATED"/>
    <property type="match status" value="1"/>
</dbReference>
<sequence length="156" mass="17078">MIPARPPRRADREIPTAEAEALLTAGTYGVLSTVGSDGLPYAIPVSYTYRERVIYVHCAPEGRKLDNLAANPAVSFCVVGHTQTLPRHFSTEYESAIAAGTARLVDGDEKERALVALLEKYSPEFMAQGHKYIAGKIERVAVLRIDVEHVSGKARR</sequence>
<reference evidence="1 2" key="1">
    <citation type="submission" date="2019-10" db="EMBL/GenBank/DDBJ databases">
        <title>Whole-genome sequence of the purple nonsulfur photosynthetic bacterium Rhodocyclus tenuis.</title>
        <authorList>
            <person name="Kyndt J.A."/>
            <person name="Meyer T.E."/>
        </authorList>
    </citation>
    <scope>NUCLEOTIDE SEQUENCE [LARGE SCALE GENOMIC DNA]</scope>
    <source>
        <strain evidence="1 2">DSM 110</strain>
    </source>
</reference>
<dbReference type="SUPFAM" id="SSF50475">
    <property type="entry name" value="FMN-binding split barrel"/>
    <property type="match status" value="1"/>
</dbReference>
<evidence type="ECO:0000313" key="2">
    <source>
        <dbReference type="Proteomes" id="UP000480275"/>
    </source>
</evidence>
<organism evidence="1 2">
    <name type="scientific">Rhodocyclus tenuis</name>
    <name type="common">Rhodospirillum tenue</name>
    <dbReference type="NCBI Taxonomy" id="1066"/>
    <lineage>
        <taxon>Bacteria</taxon>
        <taxon>Pseudomonadati</taxon>
        <taxon>Pseudomonadota</taxon>
        <taxon>Betaproteobacteria</taxon>
        <taxon>Rhodocyclales</taxon>
        <taxon>Rhodocyclaceae</taxon>
        <taxon>Rhodocyclus</taxon>
    </lineage>
</organism>
<dbReference type="Gene3D" id="2.30.110.10">
    <property type="entry name" value="Electron Transport, Fmn-binding Protein, Chain A"/>
    <property type="match status" value="1"/>
</dbReference>
<dbReference type="InterPro" id="IPR024747">
    <property type="entry name" value="Pyridox_Oxase-rel"/>
</dbReference>